<dbReference type="GO" id="GO:0003677">
    <property type="term" value="F:DNA binding"/>
    <property type="evidence" value="ECO:0007669"/>
    <property type="project" value="InterPro"/>
</dbReference>
<dbReference type="InterPro" id="IPR001387">
    <property type="entry name" value="Cro/C1-type_HTH"/>
</dbReference>
<feature type="domain" description="HTH cro/C1-type" evidence="1">
    <location>
        <begin position="13"/>
        <end position="61"/>
    </location>
</feature>
<accession>A0AAX4HLF2</accession>
<dbReference type="Pfam" id="PF01381">
    <property type="entry name" value="HTH_3"/>
    <property type="match status" value="1"/>
</dbReference>
<dbReference type="EMBL" id="CP139487">
    <property type="protein sequence ID" value="WPU63998.1"/>
    <property type="molecule type" value="Genomic_DNA"/>
</dbReference>
<evidence type="ECO:0000259" key="1">
    <source>
        <dbReference type="PROSITE" id="PS50943"/>
    </source>
</evidence>
<dbReference type="RefSeq" id="WP_321391847.1">
    <property type="nucleotide sequence ID" value="NZ_CP139487.1"/>
</dbReference>
<reference evidence="2 3" key="1">
    <citation type="submission" date="2023-11" db="EMBL/GenBank/DDBJ databases">
        <title>Peredibacter starrii A3.12.</title>
        <authorList>
            <person name="Mitchell R.J."/>
        </authorList>
    </citation>
    <scope>NUCLEOTIDE SEQUENCE [LARGE SCALE GENOMIC DNA]</scope>
    <source>
        <strain evidence="2 3">A3.12</strain>
    </source>
</reference>
<evidence type="ECO:0000313" key="2">
    <source>
        <dbReference type="EMBL" id="WPU63998.1"/>
    </source>
</evidence>
<gene>
    <name evidence="2" type="ORF">SOO65_14980</name>
</gene>
<evidence type="ECO:0000313" key="3">
    <source>
        <dbReference type="Proteomes" id="UP001324634"/>
    </source>
</evidence>
<dbReference type="KEGG" id="psti:SOO65_14980"/>
<dbReference type="PROSITE" id="PS50943">
    <property type="entry name" value="HTH_CROC1"/>
    <property type="match status" value="1"/>
</dbReference>
<dbReference type="SUPFAM" id="SSF47413">
    <property type="entry name" value="lambda repressor-like DNA-binding domains"/>
    <property type="match status" value="1"/>
</dbReference>
<dbReference type="Proteomes" id="UP001324634">
    <property type="component" value="Chromosome"/>
</dbReference>
<protein>
    <submittedName>
        <fullName evidence="2">Helix-turn-helix transcriptional regulator</fullName>
    </submittedName>
</protein>
<name>A0AAX4HLF2_9BACT</name>
<dbReference type="AlphaFoldDB" id="A0AAX4HLF2"/>
<organism evidence="2 3">
    <name type="scientific">Peredibacter starrii</name>
    <dbReference type="NCBI Taxonomy" id="28202"/>
    <lineage>
        <taxon>Bacteria</taxon>
        <taxon>Pseudomonadati</taxon>
        <taxon>Bdellovibrionota</taxon>
        <taxon>Bacteriovoracia</taxon>
        <taxon>Bacteriovoracales</taxon>
        <taxon>Bacteriovoracaceae</taxon>
        <taxon>Peredibacter</taxon>
    </lineage>
</organism>
<dbReference type="InterPro" id="IPR010982">
    <property type="entry name" value="Lambda_DNA-bd_dom_sf"/>
</dbReference>
<keyword evidence="3" id="KW-1185">Reference proteome</keyword>
<dbReference type="Gene3D" id="1.10.260.40">
    <property type="entry name" value="lambda repressor-like DNA-binding domains"/>
    <property type="match status" value="1"/>
</dbReference>
<sequence length="95" mass="10756">MELAKNLLKLSRKKKMSIASLAKKSGVKQPTLHGWTTGRSVQNIDDLKRVCEVLEVGLHTLLFGRPDPYETNQKLLEEIFKGDITVTIHKIVKDD</sequence>
<dbReference type="CDD" id="cd00093">
    <property type="entry name" value="HTH_XRE"/>
    <property type="match status" value="1"/>
</dbReference>
<dbReference type="SMART" id="SM00530">
    <property type="entry name" value="HTH_XRE"/>
    <property type="match status" value="1"/>
</dbReference>
<proteinExistence type="predicted"/>